<dbReference type="GO" id="GO:0140662">
    <property type="term" value="F:ATP-dependent protein folding chaperone"/>
    <property type="evidence" value="ECO:0007669"/>
    <property type="project" value="InterPro"/>
</dbReference>
<dbReference type="Gene3D" id="6.20.220.10">
    <property type="entry name" value="ClpX chaperone, C4-type zinc finger domain"/>
    <property type="match status" value="1"/>
</dbReference>
<dbReference type="NCBIfam" id="TIGR00382">
    <property type="entry name" value="clpX"/>
    <property type="match status" value="1"/>
</dbReference>
<dbReference type="Pfam" id="PF10431">
    <property type="entry name" value="ClpB_D2-small"/>
    <property type="match status" value="1"/>
</dbReference>
<feature type="domain" description="ClpX-type ZB" evidence="8">
    <location>
        <begin position="1"/>
        <end position="45"/>
    </location>
</feature>
<evidence type="ECO:0000256" key="4">
    <source>
        <dbReference type="ARBA" id="ARBA00022840"/>
    </source>
</evidence>
<evidence type="ECO:0000256" key="5">
    <source>
        <dbReference type="ARBA" id="ARBA00023186"/>
    </source>
</evidence>
<dbReference type="InterPro" id="IPR027417">
    <property type="entry name" value="P-loop_NTPase"/>
</dbReference>
<dbReference type="GO" id="GO:0008233">
    <property type="term" value="F:peptidase activity"/>
    <property type="evidence" value="ECO:0007669"/>
    <property type="project" value="UniProtKB-KW"/>
</dbReference>
<evidence type="ECO:0000259" key="8">
    <source>
        <dbReference type="PROSITE" id="PS51902"/>
    </source>
</evidence>
<dbReference type="PROSITE" id="PS00675">
    <property type="entry name" value="SIGMA54_INTERACT_1"/>
    <property type="match status" value="1"/>
</dbReference>
<dbReference type="Pfam" id="PF07724">
    <property type="entry name" value="AAA_2"/>
    <property type="match status" value="1"/>
</dbReference>
<keyword evidence="9" id="KW-0645">Protease</keyword>
<dbReference type="GO" id="GO:0008270">
    <property type="term" value="F:zinc ion binding"/>
    <property type="evidence" value="ECO:0007669"/>
    <property type="project" value="UniProtKB-UniRule"/>
</dbReference>
<dbReference type="GO" id="GO:0016887">
    <property type="term" value="F:ATP hydrolysis activity"/>
    <property type="evidence" value="ECO:0007669"/>
    <property type="project" value="InterPro"/>
</dbReference>
<dbReference type="Gene3D" id="1.10.8.60">
    <property type="match status" value="1"/>
</dbReference>
<gene>
    <name evidence="6" type="primary">clpX</name>
    <name evidence="9" type="ORF">ALGA_1328</name>
</gene>
<feature type="binding site" evidence="6 7">
    <location>
        <position position="26"/>
    </location>
    <ligand>
        <name>Zn(2+)</name>
        <dbReference type="ChEBI" id="CHEBI:29105"/>
    </ligand>
</feature>
<feature type="binding site" evidence="6 7">
    <location>
        <position position="4"/>
    </location>
    <ligand>
        <name>Zn(2+)</name>
        <dbReference type="ChEBI" id="CHEBI:29105"/>
    </ligand>
</feature>
<dbReference type="Proteomes" id="UP000218267">
    <property type="component" value="Chromosome"/>
</dbReference>
<dbReference type="GO" id="GO:0051082">
    <property type="term" value="F:unfolded protein binding"/>
    <property type="evidence" value="ECO:0007669"/>
    <property type="project" value="UniProtKB-UniRule"/>
</dbReference>
<dbReference type="InterPro" id="IPR025662">
    <property type="entry name" value="Sigma_54_int_dom_ATP-bd_1"/>
</dbReference>
<evidence type="ECO:0000256" key="6">
    <source>
        <dbReference type="HAMAP-Rule" id="MF_00175"/>
    </source>
</evidence>
<organism evidence="9 10">
    <name type="scientific">Labilibaculum antarcticum</name>
    <dbReference type="NCBI Taxonomy" id="1717717"/>
    <lineage>
        <taxon>Bacteria</taxon>
        <taxon>Pseudomonadati</taxon>
        <taxon>Bacteroidota</taxon>
        <taxon>Bacteroidia</taxon>
        <taxon>Marinilabiliales</taxon>
        <taxon>Marinifilaceae</taxon>
        <taxon>Labilibaculum</taxon>
    </lineage>
</organism>
<dbReference type="AlphaFoldDB" id="A0A1Y1CI60"/>
<dbReference type="EMBL" id="AP018042">
    <property type="protein sequence ID" value="BAX79712.1"/>
    <property type="molecule type" value="Genomic_DNA"/>
</dbReference>
<protein>
    <recommendedName>
        <fullName evidence="6">ATP-dependent Clp protease ATP-binding subunit ClpX</fullName>
    </recommendedName>
</protein>
<dbReference type="PANTHER" id="PTHR48102">
    <property type="entry name" value="ATP-DEPENDENT CLP PROTEASE ATP-BINDING SUBUNIT CLPX-LIKE, MITOCHONDRIAL-RELATED"/>
    <property type="match status" value="1"/>
</dbReference>
<dbReference type="InterPro" id="IPR010603">
    <property type="entry name" value="Znf_CppX_C4"/>
</dbReference>
<dbReference type="InterPro" id="IPR046425">
    <property type="entry name" value="ClpX_bact"/>
</dbReference>
<dbReference type="GO" id="GO:0051603">
    <property type="term" value="P:proteolysis involved in protein catabolic process"/>
    <property type="evidence" value="ECO:0007669"/>
    <property type="project" value="TreeGrafter"/>
</dbReference>
<reference evidence="10" key="2">
    <citation type="journal article" date="2020" name="Antonie Van Leeuwenhoek">
        <title>Labilibaculum antarcticum sp. nov., a novel facultative anaerobic, psychrotorelant bacterium isolated from marine sediment of Antarctica.</title>
        <authorList>
            <person name="Watanabe M."/>
            <person name="Kojima H."/>
            <person name="Fukui M."/>
        </authorList>
    </citation>
    <scope>NUCLEOTIDE SEQUENCE [LARGE SCALE GENOMIC DNA]</scope>
    <source>
        <strain evidence="10">SPP2</strain>
    </source>
</reference>
<evidence type="ECO:0000256" key="1">
    <source>
        <dbReference type="ARBA" id="ARBA00022723"/>
    </source>
</evidence>
<comment type="subunit">
    <text evidence="6">Component of the ClpX-ClpP complex. Forms a hexameric ring that, in the presence of ATP, binds to fourteen ClpP subunits assembled into a disk-like structure with a central cavity, resembling the structure of eukaryotic proteasomes.</text>
</comment>
<dbReference type="InterPro" id="IPR003959">
    <property type="entry name" value="ATPase_AAA_core"/>
</dbReference>
<dbReference type="GO" id="GO:0051301">
    <property type="term" value="P:cell division"/>
    <property type="evidence" value="ECO:0007669"/>
    <property type="project" value="TreeGrafter"/>
</dbReference>
<dbReference type="SUPFAM" id="SSF57716">
    <property type="entry name" value="Glucocorticoid receptor-like (DNA-binding domain)"/>
    <property type="match status" value="1"/>
</dbReference>
<comment type="similarity">
    <text evidence="6 7">Belongs to the ClpX chaperone family.</text>
</comment>
<keyword evidence="5 6" id="KW-0143">Chaperone</keyword>
<keyword evidence="9" id="KW-0378">Hydrolase</keyword>
<keyword evidence="1 6" id="KW-0479">Metal-binding</keyword>
<dbReference type="SMART" id="SM01086">
    <property type="entry name" value="ClpB_D2-small"/>
    <property type="match status" value="1"/>
</dbReference>
<keyword evidence="3 6" id="KW-0862">Zinc</keyword>
<dbReference type="Gene3D" id="3.40.50.300">
    <property type="entry name" value="P-loop containing nucleotide triphosphate hydrolases"/>
    <property type="match status" value="1"/>
</dbReference>
<evidence type="ECO:0000256" key="3">
    <source>
        <dbReference type="ARBA" id="ARBA00022833"/>
    </source>
</evidence>
<keyword evidence="2 6" id="KW-0547">Nucleotide-binding</keyword>
<dbReference type="PROSITE" id="PS51902">
    <property type="entry name" value="CLPX_ZB"/>
    <property type="match status" value="1"/>
</dbReference>
<dbReference type="SMART" id="SM00382">
    <property type="entry name" value="AAA"/>
    <property type="match status" value="1"/>
</dbReference>
<comment type="caution">
    <text evidence="6">Lacks conserved residue(s) required for the propagation of feature annotation.</text>
</comment>
<proteinExistence type="inferred from homology"/>
<reference evidence="9 10" key="1">
    <citation type="journal article" date="2018" name="Mar. Genomics">
        <title>Complete genome sequence of Marinifilaceae bacterium strain SPP2, isolated from the Antarctic marine sediment.</title>
        <authorList>
            <person name="Watanabe M."/>
            <person name="Kojima H."/>
            <person name="Fukui M."/>
        </authorList>
    </citation>
    <scope>NUCLEOTIDE SEQUENCE [LARGE SCALE GENOMIC DNA]</scope>
    <source>
        <strain evidence="9 10">SPP2</strain>
    </source>
</reference>
<name>A0A1Y1CI60_9BACT</name>
<dbReference type="SUPFAM" id="SSF52540">
    <property type="entry name" value="P-loop containing nucleoside triphosphate hydrolases"/>
    <property type="match status" value="1"/>
</dbReference>
<dbReference type="GO" id="GO:0046983">
    <property type="term" value="F:protein dimerization activity"/>
    <property type="evidence" value="ECO:0007669"/>
    <property type="project" value="UniProtKB-UniRule"/>
</dbReference>
<dbReference type="HAMAP" id="MF_00175">
    <property type="entry name" value="ClpX"/>
    <property type="match status" value="1"/>
</dbReference>
<dbReference type="InterPro" id="IPR004487">
    <property type="entry name" value="Clp_protease_ATP-bd_su_ClpX"/>
</dbReference>
<dbReference type="OrthoDB" id="9804062at2"/>
<dbReference type="PANTHER" id="PTHR48102:SF7">
    <property type="entry name" value="ATP-DEPENDENT CLP PROTEASE ATP-BINDING SUBUNIT CLPX-LIKE, MITOCHONDRIAL"/>
    <property type="match status" value="1"/>
</dbReference>
<dbReference type="SMART" id="SM00994">
    <property type="entry name" value="zf-C4_ClpX"/>
    <property type="match status" value="1"/>
</dbReference>
<keyword evidence="10" id="KW-1185">Reference proteome</keyword>
<feature type="binding site" evidence="6 7">
    <location>
        <position position="29"/>
    </location>
    <ligand>
        <name>Zn(2+)</name>
        <dbReference type="ChEBI" id="CHEBI:29105"/>
    </ligand>
</feature>
<dbReference type="InterPro" id="IPR019489">
    <property type="entry name" value="Clp_ATPase_C"/>
</dbReference>
<dbReference type="KEGG" id="mbas:ALGA_1328"/>
<comment type="function">
    <text evidence="6">ATP-dependent specificity component of the Clp protease. It directs the protease to specific substrates. Can perform chaperone functions in the absence of ClpP.</text>
</comment>
<dbReference type="InterPro" id="IPR038366">
    <property type="entry name" value="Znf_CppX_C4_sf"/>
</dbReference>
<evidence type="ECO:0000313" key="10">
    <source>
        <dbReference type="Proteomes" id="UP000218267"/>
    </source>
</evidence>
<evidence type="ECO:0000256" key="7">
    <source>
        <dbReference type="PROSITE-ProRule" id="PRU01250"/>
    </source>
</evidence>
<evidence type="ECO:0000313" key="9">
    <source>
        <dbReference type="EMBL" id="BAX79712.1"/>
    </source>
</evidence>
<dbReference type="GO" id="GO:0009376">
    <property type="term" value="C:HslUV protease complex"/>
    <property type="evidence" value="ECO:0007669"/>
    <property type="project" value="TreeGrafter"/>
</dbReference>
<accession>A0A1Y1CI60</accession>
<sequence length="403" mass="45253">MDKCSFCGREKKDTNLLIAGISGHICDSCIEQAYAIVQEELKNRTDLNLKEIQLLKPTEIKTFLDQYVIGQDDAKKYLAVAVYNHYKRLLQEKDDEDIEIEKSNIILVGETGTGKTLLARTIAKMLHVPFTIVDATVLTEAGYVGEDIESILTRLLQASDYDVAAAEKGIVFIDEIDKIARKSDNPSITRVSGEGVQQGLLKLLEGSVVNVPPQGGRKHPDQKMIPVNTKNVLFICGGAFDGIQRKIAQRLNTQIVGFNANKEKEQIDQDNLLQYIAPQDLKSFGLIPEIIGRLPVLTYLEPLDRKALRSILTEPKNAILKQYTKLFKIDDIELTFEDDALEYVVDKALEFKLGARGLRSICEAIMIDAMFELPTSDQKKIDINRKYASEKLEKINLKRLKVA</sequence>
<keyword evidence="4 6" id="KW-0067">ATP-binding</keyword>
<dbReference type="InterPro" id="IPR059188">
    <property type="entry name" value="Znf_CLPX-like"/>
</dbReference>
<dbReference type="NCBIfam" id="NF003745">
    <property type="entry name" value="PRK05342.1"/>
    <property type="match status" value="1"/>
</dbReference>
<feature type="binding site" evidence="6 7">
    <location>
        <position position="7"/>
    </location>
    <ligand>
        <name>Zn(2+)</name>
        <dbReference type="ChEBI" id="CHEBI:29105"/>
    </ligand>
</feature>
<dbReference type="InterPro" id="IPR050052">
    <property type="entry name" value="ATP-dep_Clp_protease_ClpX"/>
</dbReference>
<dbReference type="Pfam" id="PF06689">
    <property type="entry name" value="zf-C4_ClpX"/>
    <property type="match status" value="1"/>
</dbReference>
<dbReference type="GO" id="GO:0005524">
    <property type="term" value="F:ATP binding"/>
    <property type="evidence" value="ECO:0007669"/>
    <property type="project" value="UniProtKB-UniRule"/>
</dbReference>
<dbReference type="InterPro" id="IPR003593">
    <property type="entry name" value="AAA+_ATPase"/>
</dbReference>
<dbReference type="RefSeq" id="WP_096428602.1">
    <property type="nucleotide sequence ID" value="NZ_AP018042.1"/>
</dbReference>
<dbReference type="CDD" id="cd19497">
    <property type="entry name" value="RecA-like_ClpX"/>
    <property type="match status" value="1"/>
</dbReference>
<dbReference type="FunFam" id="1.10.8.60:FF:000002">
    <property type="entry name" value="ATP-dependent Clp protease ATP-binding subunit ClpX"/>
    <property type="match status" value="1"/>
</dbReference>
<evidence type="ECO:0000256" key="2">
    <source>
        <dbReference type="ARBA" id="ARBA00022741"/>
    </source>
</evidence>